<reference evidence="9 10" key="1">
    <citation type="submission" date="2022-11" db="EMBL/GenBank/DDBJ databases">
        <title>Whole genome sequence of Eschrichtius robustus ER-17-0199.</title>
        <authorList>
            <person name="Bruniche-Olsen A."/>
            <person name="Black A.N."/>
            <person name="Fields C.J."/>
            <person name="Walden K."/>
            <person name="Dewoody J.A."/>
        </authorList>
    </citation>
    <scope>NUCLEOTIDE SEQUENCE [LARGE SCALE GENOMIC DNA]</scope>
    <source>
        <strain evidence="9">ER-17-0199</strain>
        <tissue evidence="9">Blubber</tissue>
    </source>
</reference>
<dbReference type="PANTHER" id="PTHR10814">
    <property type="entry name" value="TRANSDUCIN-LIKE ENHANCER PROTEIN"/>
    <property type="match status" value="1"/>
</dbReference>
<dbReference type="EMBL" id="JAIQCJ010001357">
    <property type="protein sequence ID" value="KAJ8790334.1"/>
    <property type="molecule type" value="Genomic_DNA"/>
</dbReference>
<feature type="signal peptide" evidence="7">
    <location>
        <begin position="1"/>
        <end position="26"/>
    </location>
</feature>
<evidence type="ECO:0000256" key="3">
    <source>
        <dbReference type="ARBA" id="ARBA00022687"/>
    </source>
</evidence>
<evidence type="ECO:0000256" key="6">
    <source>
        <dbReference type="SAM" id="MobiDB-lite"/>
    </source>
</evidence>
<comment type="caution">
    <text evidence="9">The sequence shown here is derived from an EMBL/GenBank/DDBJ whole genome shotgun (WGS) entry which is preliminary data.</text>
</comment>
<feature type="chain" id="PRO_5044204532" description="Groucho/TLE N-terminal Q-rich domain-containing protein" evidence="7">
    <location>
        <begin position="27"/>
        <end position="139"/>
    </location>
</feature>
<dbReference type="GO" id="GO:0005634">
    <property type="term" value="C:nucleus"/>
    <property type="evidence" value="ECO:0007669"/>
    <property type="project" value="UniProtKB-SubCell"/>
</dbReference>
<comment type="similarity">
    <text evidence="2">Belongs to the WD repeat Groucho/TLE family.</text>
</comment>
<protein>
    <recommendedName>
        <fullName evidence="8">Groucho/TLE N-terminal Q-rich domain-containing protein</fullName>
    </recommendedName>
</protein>
<dbReference type="GO" id="GO:0090090">
    <property type="term" value="P:negative regulation of canonical Wnt signaling pathway"/>
    <property type="evidence" value="ECO:0007669"/>
    <property type="project" value="TreeGrafter"/>
</dbReference>
<evidence type="ECO:0000256" key="5">
    <source>
        <dbReference type="SAM" id="Coils"/>
    </source>
</evidence>
<evidence type="ECO:0000313" key="9">
    <source>
        <dbReference type="EMBL" id="KAJ8790334.1"/>
    </source>
</evidence>
<dbReference type="GO" id="GO:0016055">
    <property type="term" value="P:Wnt signaling pathway"/>
    <property type="evidence" value="ECO:0007669"/>
    <property type="project" value="UniProtKB-KW"/>
</dbReference>
<dbReference type="GO" id="GO:0005667">
    <property type="term" value="C:transcription regulator complex"/>
    <property type="evidence" value="ECO:0007669"/>
    <property type="project" value="TreeGrafter"/>
</dbReference>
<feature type="compositionally biased region" description="Basic and acidic residues" evidence="6">
    <location>
        <begin position="38"/>
        <end position="48"/>
    </location>
</feature>
<keyword evidence="7" id="KW-0732">Signal</keyword>
<sequence>MTRPAGSSKLAGLALAVGLGLTGELAVSLLCSWGPQESGRRGRSDAKPETSLLATAPHQPGQPGFKFTVAESCDRIKDEFQFLQAQYHSLKVEYDKLANEKTEMQRHYVMVRGGRGGVGLGSLEPGPFPGLRWAAPERV</sequence>
<accession>A0AB34HFS7</accession>
<keyword evidence="10" id="KW-1185">Reference proteome</keyword>
<dbReference type="GO" id="GO:0003714">
    <property type="term" value="F:transcription corepressor activity"/>
    <property type="evidence" value="ECO:0007669"/>
    <property type="project" value="TreeGrafter"/>
</dbReference>
<dbReference type="Pfam" id="PF03920">
    <property type="entry name" value="TLE_N"/>
    <property type="match status" value="1"/>
</dbReference>
<evidence type="ECO:0000256" key="4">
    <source>
        <dbReference type="ARBA" id="ARBA00023242"/>
    </source>
</evidence>
<proteinExistence type="inferred from homology"/>
<evidence type="ECO:0000313" key="10">
    <source>
        <dbReference type="Proteomes" id="UP001159641"/>
    </source>
</evidence>
<feature type="domain" description="Groucho/TLE N-terminal Q-rich" evidence="8">
    <location>
        <begin position="65"/>
        <end position="110"/>
    </location>
</feature>
<name>A0AB34HFS7_ESCRO</name>
<evidence type="ECO:0000259" key="8">
    <source>
        <dbReference type="Pfam" id="PF03920"/>
    </source>
</evidence>
<dbReference type="InterPro" id="IPR005617">
    <property type="entry name" value="Groucho/TLE_N"/>
</dbReference>
<gene>
    <name evidence="9" type="ORF">J1605_021411</name>
</gene>
<dbReference type="PANTHER" id="PTHR10814:SF24">
    <property type="entry name" value="TRANSDUCIN-LIKE ENHANCER PROTEIN 3"/>
    <property type="match status" value="1"/>
</dbReference>
<feature type="coiled-coil region" evidence="5">
    <location>
        <begin position="73"/>
        <end position="107"/>
    </location>
</feature>
<evidence type="ECO:0000256" key="7">
    <source>
        <dbReference type="SAM" id="SignalP"/>
    </source>
</evidence>
<dbReference type="Proteomes" id="UP001159641">
    <property type="component" value="Unassembled WGS sequence"/>
</dbReference>
<keyword evidence="3" id="KW-0879">Wnt signaling pathway</keyword>
<keyword evidence="4" id="KW-0539">Nucleus</keyword>
<dbReference type="InterPro" id="IPR009146">
    <property type="entry name" value="Groucho_enhance"/>
</dbReference>
<evidence type="ECO:0000256" key="2">
    <source>
        <dbReference type="ARBA" id="ARBA00005969"/>
    </source>
</evidence>
<organism evidence="9 10">
    <name type="scientific">Eschrichtius robustus</name>
    <name type="common">California gray whale</name>
    <name type="synonym">Eschrichtius gibbosus</name>
    <dbReference type="NCBI Taxonomy" id="9764"/>
    <lineage>
        <taxon>Eukaryota</taxon>
        <taxon>Metazoa</taxon>
        <taxon>Chordata</taxon>
        <taxon>Craniata</taxon>
        <taxon>Vertebrata</taxon>
        <taxon>Euteleostomi</taxon>
        <taxon>Mammalia</taxon>
        <taxon>Eutheria</taxon>
        <taxon>Laurasiatheria</taxon>
        <taxon>Artiodactyla</taxon>
        <taxon>Whippomorpha</taxon>
        <taxon>Cetacea</taxon>
        <taxon>Mysticeti</taxon>
        <taxon>Eschrichtiidae</taxon>
        <taxon>Eschrichtius</taxon>
    </lineage>
</organism>
<evidence type="ECO:0000256" key="1">
    <source>
        <dbReference type="ARBA" id="ARBA00004123"/>
    </source>
</evidence>
<feature type="region of interest" description="Disordered" evidence="6">
    <location>
        <begin position="35"/>
        <end position="60"/>
    </location>
</feature>
<comment type="subcellular location">
    <subcellularLocation>
        <location evidence="1">Nucleus</location>
    </subcellularLocation>
</comment>
<keyword evidence="5" id="KW-0175">Coiled coil</keyword>
<dbReference type="AlphaFoldDB" id="A0AB34HFS7"/>